<keyword evidence="2" id="KW-1185">Reference proteome</keyword>
<accession>A0ACC0MD70</accession>
<dbReference type="EMBL" id="CM046396">
    <property type="protein sequence ID" value="KAI8538524.1"/>
    <property type="molecule type" value="Genomic_DNA"/>
</dbReference>
<evidence type="ECO:0000313" key="1">
    <source>
        <dbReference type="EMBL" id="KAI8538524.1"/>
    </source>
</evidence>
<sequence length="58" mass="6753">MIAPYEVLSSCLCSWNLCYRDWWFYQSCCVSRKQQRICNCRPLSSTGPKTKIGGYFSS</sequence>
<proteinExistence type="predicted"/>
<evidence type="ECO:0000313" key="2">
    <source>
        <dbReference type="Proteomes" id="UP001062846"/>
    </source>
</evidence>
<reference evidence="1" key="1">
    <citation type="submission" date="2022-02" db="EMBL/GenBank/DDBJ databases">
        <title>Plant Genome Project.</title>
        <authorList>
            <person name="Zhang R.-G."/>
        </authorList>
    </citation>
    <scope>NUCLEOTIDE SEQUENCE</scope>
    <source>
        <strain evidence="1">AT1</strain>
    </source>
</reference>
<comment type="caution">
    <text evidence="1">The sequence shown here is derived from an EMBL/GenBank/DDBJ whole genome shotgun (WGS) entry which is preliminary data.</text>
</comment>
<protein>
    <submittedName>
        <fullName evidence="1">Uncharacterized protein</fullName>
    </submittedName>
</protein>
<dbReference type="Proteomes" id="UP001062846">
    <property type="component" value="Chromosome 9"/>
</dbReference>
<organism evidence="1 2">
    <name type="scientific">Rhododendron molle</name>
    <name type="common">Chinese azalea</name>
    <name type="synonym">Azalea mollis</name>
    <dbReference type="NCBI Taxonomy" id="49168"/>
    <lineage>
        <taxon>Eukaryota</taxon>
        <taxon>Viridiplantae</taxon>
        <taxon>Streptophyta</taxon>
        <taxon>Embryophyta</taxon>
        <taxon>Tracheophyta</taxon>
        <taxon>Spermatophyta</taxon>
        <taxon>Magnoliopsida</taxon>
        <taxon>eudicotyledons</taxon>
        <taxon>Gunneridae</taxon>
        <taxon>Pentapetalae</taxon>
        <taxon>asterids</taxon>
        <taxon>Ericales</taxon>
        <taxon>Ericaceae</taxon>
        <taxon>Ericoideae</taxon>
        <taxon>Rhodoreae</taxon>
        <taxon>Rhododendron</taxon>
    </lineage>
</organism>
<gene>
    <name evidence="1" type="ORF">RHMOL_Rhmol09G0110000</name>
</gene>
<name>A0ACC0MD70_RHOML</name>